<gene>
    <name evidence="1" type="ORF">DCS_05376</name>
</gene>
<reference evidence="1 2" key="1">
    <citation type="journal article" date="2016" name="Sci. Rep.">
        <title>Insights into Adaptations to a Near-Obligate Nematode Endoparasitic Lifestyle from the Finished Genome of Drechmeria coniospora.</title>
        <authorList>
            <person name="Zhang L."/>
            <person name="Zhou Z."/>
            <person name="Guo Q."/>
            <person name="Fokkens L."/>
            <person name="Miskei M."/>
            <person name="Pocsi I."/>
            <person name="Zhang W."/>
            <person name="Chen M."/>
            <person name="Wang L."/>
            <person name="Sun Y."/>
            <person name="Donzelli B.G."/>
            <person name="Gibson D.M."/>
            <person name="Nelson D.R."/>
            <person name="Luo J.G."/>
            <person name="Rep M."/>
            <person name="Liu H."/>
            <person name="Yang S."/>
            <person name="Wang J."/>
            <person name="Krasnoff S.B."/>
            <person name="Xu Y."/>
            <person name="Molnar I."/>
            <person name="Lin M."/>
        </authorList>
    </citation>
    <scope>NUCLEOTIDE SEQUENCE [LARGE SCALE GENOMIC DNA]</scope>
    <source>
        <strain evidence="1 2">ARSEF 6962</strain>
    </source>
</reference>
<dbReference type="InParanoid" id="A0A151GMN2"/>
<dbReference type="AlphaFoldDB" id="A0A151GMN2"/>
<keyword evidence="2" id="KW-1185">Reference proteome</keyword>
<accession>A0A151GMN2</accession>
<comment type="caution">
    <text evidence="1">The sequence shown here is derived from an EMBL/GenBank/DDBJ whole genome shotgun (WGS) entry which is preliminary data.</text>
</comment>
<name>A0A151GMN2_DRECN</name>
<dbReference type="EMBL" id="LAYC01000002">
    <property type="protein sequence ID" value="KYK58363.1"/>
    <property type="molecule type" value="Genomic_DNA"/>
</dbReference>
<evidence type="ECO:0000313" key="1">
    <source>
        <dbReference type="EMBL" id="KYK58363.1"/>
    </source>
</evidence>
<dbReference type="RefSeq" id="XP_040657715.1">
    <property type="nucleotide sequence ID" value="XM_040802682.1"/>
</dbReference>
<evidence type="ECO:0000313" key="2">
    <source>
        <dbReference type="Proteomes" id="UP000076580"/>
    </source>
</evidence>
<organism evidence="1 2">
    <name type="scientific">Drechmeria coniospora</name>
    <name type="common">Nematophagous fungus</name>
    <name type="synonym">Meria coniospora</name>
    <dbReference type="NCBI Taxonomy" id="98403"/>
    <lineage>
        <taxon>Eukaryota</taxon>
        <taxon>Fungi</taxon>
        <taxon>Dikarya</taxon>
        <taxon>Ascomycota</taxon>
        <taxon>Pezizomycotina</taxon>
        <taxon>Sordariomycetes</taxon>
        <taxon>Hypocreomycetidae</taxon>
        <taxon>Hypocreales</taxon>
        <taxon>Ophiocordycipitaceae</taxon>
        <taxon>Drechmeria</taxon>
    </lineage>
</organism>
<dbReference type="GeneID" id="63718019"/>
<dbReference type="Proteomes" id="UP000076580">
    <property type="component" value="Chromosome 02"/>
</dbReference>
<sequence length="184" mass="19964">MGDGDKGPARDWPPPARDLQTLFFWPTWFQHAKPCFFNSGPRPSISTPLVPVPSPLPPQPVVFLFSPFLIPAARSAPAARRELGPWEIRPATTHDAHAALDGSVHLAPSSISPPLHRPAPQGALANALGFVPVRLLPRPIVRLRPSAVPPTVAAAWSGCPRARCRHRRPVRPPSVHRAHARACV</sequence>
<protein>
    <submittedName>
        <fullName evidence="1">Uncharacterized protein</fullName>
    </submittedName>
</protein>
<proteinExistence type="predicted"/>